<evidence type="ECO:0000313" key="4">
    <source>
        <dbReference type="EMBL" id="PJI34093.1"/>
    </source>
</evidence>
<dbReference type="InterPro" id="IPR016181">
    <property type="entry name" value="Acyl_CoA_acyltransferase"/>
</dbReference>
<dbReference type="AlphaFoldDB" id="A0A2H9UR51"/>
<accession>A0A2H9UR51</accession>
<evidence type="ECO:0000259" key="3">
    <source>
        <dbReference type="PROSITE" id="PS51186"/>
    </source>
</evidence>
<feature type="domain" description="N-acetyltransferase" evidence="3">
    <location>
        <begin position="7"/>
        <end position="151"/>
    </location>
</feature>
<dbReference type="PANTHER" id="PTHR10545:SF42">
    <property type="entry name" value="ACETYLTRANSFERASE"/>
    <property type="match status" value="1"/>
</dbReference>
<gene>
    <name evidence="4" type="ORF">CU320_01805</name>
</gene>
<dbReference type="PROSITE" id="PS51186">
    <property type="entry name" value="GNAT"/>
    <property type="match status" value="1"/>
</dbReference>
<reference evidence="4 5" key="2">
    <citation type="submission" date="2017-12" db="EMBL/GenBank/DDBJ databases">
        <title>Revising the taxonomy of the Acinetobacter lwoffii group: the description of Acinetobacter pseudolwoffii sp. nov. and emended description of Acinetobacter lwoffii.</title>
        <authorList>
            <person name="Nemec A."/>
        </authorList>
    </citation>
    <scope>NUCLEOTIDE SEQUENCE [LARGE SCALE GENOMIC DNA]</scope>
    <source>
        <strain evidence="4 5">ANC 5347</strain>
    </source>
</reference>
<comment type="caution">
    <text evidence="4">The sequence shown here is derived from an EMBL/GenBank/DDBJ whole genome shotgun (WGS) entry which is preliminary data.</text>
</comment>
<proteinExistence type="predicted"/>
<dbReference type="Proteomes" id="UP000242351">
    <property type="component" value="Unassembled WGS sequence"/>
</dbReference>
<dbReference type="SUPFAM" id="SSF55729">
    <property type="entry name" value="Acyl-CoA N-acyltransferases (Nat)"/>
    <property type="match status" value="1"/>
</dbReference>
<evidence type="ECO:0000256" key="2">
    <source>
        <dbReference type="ARBA" id="ARBA00023315"/>
    </source>
</evidence>
<dbReference type="RefSeq" id="WP_005096652.1">
    <property type="nucleotide sequence ID" value="NZ_CP183899.1"/>
</dbReference>
<protein>
    <submittedName>
        <fullName evidence="4">GNAT family N-acetyltransferase</fullName>
    </submittedName>
</protein>
<dbReference type="GO" id="GO:0008080">
    <property type="term" value="F:N-acetyltransferase activity"/>
    <property type="evidence" value="ECO:0007669"/>
    <property type="project" value="TreeGrafter"/>
</dbReference>
<dbReference type="Pfam" id="PF00583">
    <property type="entry name" value="Acetyltransf_1"/>
    <property type="match status" value="1"/>
</dbReference>
<keyword evidence="2" id="KW-0012">Acyltransferase</keyword>
<dbReference type="InterPro" id="IPR051016">
    <property type="entry name" value="Diverse_Substrate_AcTransf"/>
</dbReference>
<reference evidence="4 5" key="1">
    <citation type="submission" date="2017-11" db="EMBL/GenBank/DDBJ databases">
        <authorList>
            <person name="Han C.G."/>
        </authorList>
    </citation>
    <scope>NUCLEOTIDE SEQUENCE [LARGE SCALE GENOMIC DNA]</scope>
    <source>
        <strain evidence="4 5">ANC 5347</strain>
    </source>
</reference>
<dbReference type="PANTHER" id="PTHR10545">
    <property type="entry name" value="DIAMINE N-ACETYLTRANSFERASE"/>
    <property type="match status" value="1"/>
</dbReference>
<organism evidence="4 5">
    <name type="scientific">Acinetobacter pseudolwoffii</name>
    <dbReference type="NCBI Taxonomy" id="2053287"/>
    <lineage>
        <taxon>Bacteria</taxon>
        <taxon>Pseudomonadati</taxon>
        <taxon>Pseudomonadota</taxon>
        <taxon>Gammaproteobacteria</taxon>
        <taxon>Moraxellales</taxon>
        <taxon>Moraxellaceae</taxon>
        <taxon>Acinetobacter</taxon>
    </lineage>
</organism>
<dbReference type="InterPro" id="IPR000182">
    <property type="entry name" value="GNAT_dom"/>
</dbReference>
<dbReference type="EMBL" id="PGOZ01000001">
    <property type="protein sequence ID" value="PJI34093.1"/>
    <property type="molecule type" value="Genomic_DNA"/>
</dbReference>
<keyword evidence="1 4" id="KW-0808">Transferase</keyword>
<evidence type="ECO:0000256" key="1">
    <source>
        <dbReference type="ARBA" id="ARBA00022679"/>
    </source>
</evidence>
<dbReference type="CDD" id="cd04301">
    <property type="entry name" value="NAT_SF"/>
    <property type="match status" value="1"/>
</dbReference>
<dbReference type="Gene3D" id="3.40.630.30">
    <property type="match status" value="1"/>
</dbReference>
<sequence length="151" mass="17914">MKINSQIQIKSLEQISQYQWLPLWQEYQAFYHAKICDEVSENTWAKLHSTELDSMYGFAALLDEKVVGIVHVVEHDSSWTLRPYAYLQDLFVPSQYRGQGIACKLIEHVYQVAEQRNCDRVYWLTHESNRQAQMLYDKVAKKTGFIQYRMD</sequence>
<name>A0A2H9UR51_9GAMM</name>
<evidence type="ECO:0000313" key="5">
    <source>
        <dbReference type="Proteomes" id="UP000242351"/>
    </source>
</evidence>